<dbReference type="EMBL" id="QGKY02001015">
    <property type="protein sequence ID" value="KAF2573699.1"/>
    <property type="molecule type" value="Genomic_DNA"/>
</dbReference>
<gene>
    <name evidence="2" type="ORF">F2Q70_00004785</name>
</gene>
<protein>
    <submittedName>
        <fullName evidence="2">Uncharacterized protein</fullName>
    </submittedName>
</protein>
<sequence>MRDRKLRRTSNHRHWSSIGENVKDSSGEAGLYYPVGPSEAHPAENPIPHDTYSRGPVFLGLRNAKQNPPCSSPLQAKPSVQVPNLHLYIRA</sequence>
<feature type="region of interest" description="Disordered" evidence="1">
    <location>
        <begin position="1"/>
        <end position="30"/>
    </location>
</feature>
<comment type="caution">
    <text evidence="2">The sequence shown here is derived from an EMBL/GenBank/DDBJ whole genome shotgun (WGS) entry which is preliminary data.</text>
</comment>
<reference evidence="2" key="1">
    <citation type="submission" date="2019-12" db="EMBL/GenBank/DDBJ databases">
        <title>Genome sequencing and annotation of Brassica cretica.</title>
        <authorList>
            <person name="Studholme D.J."/>
            <person name="Sarris P.F."/>
        </authorList>
    </citation>
    <scope>NUCLEOTIDE SEQUENCE</scope>
    <source>
        <strain evidence="2">PFS-102/07</strain>
        <tissue evidence="2">Leaf</tissue>
    </source>
</reference>
<evidence type="ECO:0000256" key="1">
    <source>
        <dbReference type="SAM" id="MobiDB-lite"/>
    </source>
</evidence>
<proteinExistence type="predicted"/>
<dbReference type="AlphaFoldDB" id="A0A8S9IUZ5"/>
<name>A0A8S9IUZ5_BRACR</name>
<feature type="compositionally biased region" description="Basic residues" evidence="1">
    <location>
        <begin position="1"/>
        <end position="15"/>
    </location>
</feature>
<feature type="region of interest" description="Disordered" evidence="1">
    <location>
        <begin position="35"/>
        <end position="54"/>
    </location>
</feature>
<organism evidence="2">
    <name type="scientific">Brassica cretica</name>
    <name type="common">Mustard</name>
    <dbReference type="NCBI Taxonomy" id="69181"/>
    <lineage>
        <taxon>Eukaryota</taxon>
        <taxon>Viridiplantae</taxon>
        <taxon>Streptophyta</taxon>
        <taxon>Embryophyta</taxon>
        <taxon>Tracheophyta</taxon>
        <taxon>Spermatophyta</taxon>
        <taxon>Magnoliopsida</taxon>
        <taxon>eudicotyledons</taxon>
        <taxon>Gunneridae</taxon>
        <taxon>Pentapetalae</taxon>
        <taxon>rosids</taxon>
        <taxon>malvids</taxon>
        <taxon>Brassicales</taxon>
        <taxon>Brassicaceae</taxon>
        <taxon>Brassiceae</taxon>
        <taxon>Brassica</taxon>
    </lineage>
</organism>
<accession>A0A8S9IUZ5</accession>
<evidence type="ECO:0000313" key="2">
    <source>
        <dbReference type="EMBL" id="KAF2573699.1"/>
    </source>
</evidence>